<keyword evidence="4 5" id="KW-0472">Membrane</keyword>
<feature type="transmembrane region" description="Helical" evidence="5">
    <location>
        <begin position="91"/>
        <end position="107"/>
    </location>
</feature>
<evidence type="ECO:0000313" key="6">
    <source>
        <dbReference type="EMBL" id="OGD64776.1"/>
    </source>
</evidence>
<feature type="transmembrane region" description="Helical" evidence="5">
    <location>
        <begin position="12"/>
        <end position="28"/>
    </location>
</feature>
<reference evidence="6 7" key="1">
    <citation type="journal article" date="2016" name="Nat. Commun.">
        <title>Thousands of microbial genomes shed light on interconnected biogeochemical processes in an aquifer system.</title>
        <authorList>
            <person name="Anantharaman K."/>
            <person name="Brown C.T."/>
            <person name="Hug L.A."/>
            <person name="Sharon I."/>
            <person name="Castelle C.J."/>
            <person name="Probst A.J."/>
            <person name="Thomas B.C."/>
            <person name="Singh A."/>
            <person name="Wilkins M.J."/>
            <person name="Karaoz U."/>
            <person name="Brodie E.L."/>
            <person name="Williams K.H."/>
            <person name="Hubbard S.S."/>
            <person name="Banfield J.F."/>
        </authorList>
    </citation>
    <scope>NUCLEOTIDE SEQUENCE [LARGE SCALE GENOMIC DNA]</scope>
</reference>
<dbReference type="GO" id="GO:0016765">
    <property type="term" value="F:transferase activity, transferring alkyl or aryl (other than methyl) groups"/>
    <property type="evidence" value="ECO:0007669"/>
    <property type="project" value="InterPro"/>
</dbReference>
<evidence type="ECO:0008006" key="8">
    <source>
        <dbReference type="Google" id="ProtNLM"/>
    </source>
</evidence>
<accession>A0A1F5EBY2</accession>
<protein>
    <recommendedName>
        <fullName evidence="8">Prenyltransferase</fullName>
    </recommendedName>
</protein>
<comment type="caution">
    <text evidence="6">The sequence shown here is derived from an EMBL/GenBank/DDBJ whole genome shotgun (WGS) entry which is preliminary data.</text>
</comment>
<sequence length="288" mass="32500">MFKHYLLNLRPYSWVDFILLGWLAKFWVNNQLGFETKDFYLAAAILLLWAFYNILLELVKGYQERGTMSVFPAIIALLTAVVLGYVGNNTTLVWVVISTVFVVAYLLKERVRFFGQINNLVRGLIQASYLLFAIAFYNAPLTGEIWWLAGAIVSLIFARSLVGDIRDVKHDAKINKQTLPVVLGIPIAKTLSTVAILVTILVTTLVLNVTWAVTLPLWLFALAVILYRNGYVLHQLSVLTTSAFAVNLIFVFTGQDLVIINLVYVGIFLNQIYYPLLSRKSNPTFVQT</sequence>
<feature type="transmembrane region" description="Helical" evidence="5">
    <location>
        <begin position="182"/>
        <end position="203"/>
    </location>
</feature>
<dbReference type="AlphaFoldDB" id="A0A1F5EBY2"/>
<feature type="transmembrane region" description="Helical" evidence="5">
    <location>
        <begin position="232"/>
        <end position="252"/>
    </location>
</feature>
<keyword evidence="3 5" id="KW-1133">Transmembrane helix</keyword>
<evidence type="ECO:0000256" key="1">
    <source>
        <dbReference type="ARBA" id="ARBA00004141"/>
    </source>
</evidence>
<feature type="transmembrane region" description="Helical" evidence="5">
    <location>
        <begin position="145"/>
        <end position="162"/>
    </location>
</feature>
<proteinExistence type="predicted"/>
<evidence type="ECO:0000256" key="5">
    <source>
        <dbReference type="SAM" id="Phobius"/>
    </source>
</evidence>
<dbReference type="STRING" id="1797471.A3A71_01880"/>
<feature type="transmembrane region" description="Helical" evidence="5">
    <location>
        <begin position="258"/>
        <end position="277"/>
    </location>
</feature>
<comment type="subcellular location">
    <subcellularLocation>
        <location evidence="1">Membrane</location>
        <topology evidence="1">Multi-pass membrane protein</topology>
    </subcellularLocation>
</comment>
<feature type="transmembrane region" description="Helical" evidence="5">
    <location>
        <begin position="119"/>
        <end position="139"/>
    </location>
</feature>
<dbReference type="Pfam" id="PF01040">
    <property type="entry name" value="UbiA"/>
    <property type="match status" value="1"/>
</dbReference>
<feature type="transmembrane region" description="Helical" evidence="5">
    <location>
        <begin position="209"/>
        <end position="227"/>
    </location>
</feature>
<dbReference type="EMBL" id="MEZX01000002">
    <property type="protein sequence ID" value="OGD64776.1"/>
    <property type="molecule type" value="Genomic_DNA"/>
</dbReference>
<feature type="transmembrane region" description="Helical" evidence="5">
    <location>
        <begin position="40"/>
        <end position="59"/>
    </location>
</feature>
<keyword evidence="2 5" id="KW-0812">Transmembrane</keyword>
<dbReference type="Proteomes" id="UP000177481">
    <property type="component" value="Unassembled WGS sequence"/>
</dbReference>
<name>A0A1F5EBY2_9BACT</name>
<dbReference type="GO" id="GO:0016020">
    <property type="term" value="C:membrane"/>
    <property type="evidence" value="ECO:0007669"/>
    <property type="project" value="UniProtKB-SubCell"/>
</dbReference>
<evidence type="ECO:0000256" key="3">
    <source>
        <dbReference type="ARBA" id="ARBA00022989"/>
    </source>
</evidence>
<organism evidence="6 7">
    <name type="scientific">Candidatus Berkelbacteria bacterium RIFCSPLOWO2_01_FULL_50_28</name>
    <dbReference type="NCBI Taxonomy" id="1797471"/>
    <lineage>
        <taxon>Bacteria</taxon>
        <taxon>Candidatus Berkelbacteria</taxon>
    </lineage>
</organism>
<gene>
    <name evidence="6" type="ORF">A3A71_01880</name>
</gene>
<dbReference type="InterPro" id="IPR000537">
    <property type="entry name" value="UbiA_prenyltransferase"/>
</dbReference>
<evidence type="ECO:0000256" key="4">
    <source>
        <dbReference type="ARBA" id="ARBA00023136"/>
    </source>
</evidence>
<evidence type="ECO:0000256" key="2">
    <source>
        <dbReference type="ARBA" id="ARBA00022692"/>
    </source>
</evidence>
<feature type="transmembrane region" description="Helical" evidence="5">
    <location>
        <begin position="66"/>
        <end position="85"/>
    </location>
</feature>
<evidence type="ECO:0000313" key="7">
    <source>
        <dbReference type="Proteomes" id="UP000177481"/>
    </source>
</evidence>